<reference evidence="1 2" key="1">
    <citation type="submission" date="2018-04" db="EMBL/GenBank/DDBJ databases">
        <title>Pseudomonas sp. nov., isolated from mangrove soil.</title>
        <authorList>
            <person name="Chen C."/>
        </authorList>
    </citation>
    <scope>NUCLEOTIDE SEQUENCE [LARGE SCALE GENOMIC DNA]</scope>
    <source>
        <strain evidence="1 2">TC-11</strain>
    </source>
</reference>
<proteinExistence type="predicted"/>
<keyword evidence="2" id="KW-1185">Reference proteome</keyword>
<dbReference type="EMBL" id="QASN01000022">
    <property type="protein sequence ID" value="PTU72744.1"/>
    <property type="molecule type" value="Genomic_DNA"/>
</dbReference>
<evidence type="ECO:0000313" key="1">
    <source>
        <dbReference type="EMBL" id="PTU72744.1"/>
    </source>
</evidence>
<dbReference type="Proteomes" id="UP000244064">
    <property type="component" value="Unassembled WGS sequence"/>
</dbReference>
<comment type="caution">
    <text evidence="1">The sequence shown here is derived from an EMBL/GenBank/DDBJ whole genome shotgun (WGS) entry which is preliminary data.</text>
</comment>
<gene>
    <name evidence="1" type="ORF">DBO85_18495</name>
</gene>
<evidence type="ECO:0000313" key="2">
    <source>
        <dbReference type="Proteomes" id="UP000244064"/>
    </source>
</evidence>
<dbReference type="RefSeq" id="WP_108109227.1">
    <property type="nucleotide sequence ID" value="NZ_QASN01000022.1"/>
</dbReference>
<organism evidence="1 2">
    <name type="scientific">Pseudomonas mangrovi</name>
    <dbReference type="NCBI Taxonomy" id="2161748"/>
    <lineage>
        <taxon>Bacteria</taxon>
        <taxon>Pseudomonadati</taxon>
        <taxon>Pseudomonadota</taxon>
        <taxon>Gammaproteobacteria</taxon>
        <taxon>Pseudomonadales</taxon>
        <taxon>Pseudomonadaceae</taxon>
        <taxon>Pseudomonas</taxon>
    </lineage>
</organism>
<sequence>MIEEFVRGDFKYVVRWEVCAEGVFFRVRTFGIDGQDYFGGFTLFQKSYDESGLLKRIDEDYVSLLEKPIEIVRLYWRLVKLRNERDGVLNNFMRDENISFELSQKIFSLIFDVHRVDRKLFSFVSSLSESDVEKMKSFKYFHSEVDENSFWSDFSSYELEGRLFQ</sequence>
<accession>A0A2T5P4V3</accession>
<dbReference type="AlphaFoldDB" id="A0A2T5P4V3"/>
<protein>
    <submittedName>
        <fullName evidence="1">Uncharacterized protein</fullName>
    </submittedName>
</protein>
<name>A0A2T5P4V3_9PSED</name>